<keyword evidence="15" id="KW-0378">Hydrolase</keyword>
<dbReference type="EMBL" id="FMYI01000007">
    <property type="protein sequence ID" value="SDC37919.1"/>
    <property type="molecule type" value="Genomic_DNA"/>
</dbReference>
<dbReference type="CDD" id="cd16917">
    <property type="entry name" value="HATPase_UhpB-NarQ-NarX-like"/>
    <property type="match status" value="1"/>
</dbReference>
<dbReference type="GO" id="GO:0046872">
    <property type="term" value="F:metal ion binding"/>
    <property type="evidence" value="ECO:0007669"/>
    <property type="project" value="UniProtKB-KW"/>
</dbReference>
<protein>
    <recommendedName>
        <fullName evidence="15">Signal transduction histidine-protein kinase/phosphatase DegS</fullName>
        <ecNumber evidence="15">2.7.13.3</ecNumber>
        <ecNumber evidence="15">3.1.3.-</ecNumber>
    </recommendedName>
</protein>
<comment type="function">
    <text evidence="14">Member of the two-component regulatory system NreB/NreC involved in the control of dissimilatory nitrate/nitrite reduction in response to oxygen. NreB functions as a direct oxygen sensor histidine kinase which is autophosphorylated, in the absence of oxygen, probably at the conserved histidine residue, and transfers its phosphate group probably to a conserved aspartate residue of NreC. NreB/NreC activates the expression of the nitrate (narGHJI) and nitrite (nir) reductase operons, as well as the putative nitrate transporter gene narT.</text>
</comment>
<keyword evidence="4" id="KW-0004">4Fe-4S</keyword>
<evidence type="ECO:0000256" key="14">
    <source>
        <dbReference type="ARBA" id="ARBA00024827"/>
    </source>
</evidence>
<dbReference type="InterPro" id="IPR050482">
    <property type="entry name" value="Sensor_HK_TwoCompSys"/>
</dbReference>
<organism evidence="18 19">
    <name type="scientific">Pelagirhabdus alkalitolerans</name>
    <dbReference type="NCBI Taxonomy" id="1612202"/>
    <lineage>
        <taxon>Bacteria</taxon>
        <taxon>Bacillati</taxon>
        <taxon>Bacillota</taxon>
        <taxon>Bacilli</taxon>
        <taxon>Bacillales</taxon>
        <taxon>Bacillaceae</taxon>
        <taxon>Pelagirhabdus</taxon>
    </lineage>
</organism>
<evidence type="ECO:0000313" key="19">
    <source>
        <dbReference type="Proteomes" id="UP000242949"/>
    </source>
</evidence>
<dbReference type="EC" id="2.7.13.3" evidence="15"/>
<keyword evidence="19" id="KW-1185">Reference proteome</keyword>
<keyword evidence="7" id="KW-0479">Metal-binding</keyword>
<dbReference type="PIRSF" id="PIRSF003169">
    <property type="entry name" value="STHK_DegS"/>
    <property type="match status" value="1"/>
</dbReference>
<sequence>MSDNQSKNLDQIINEMVDVVEHSKDEIYEITEQSRNEYDVLSKQIEEIRVEVKQLIESGDQLAYKEKLARNRLAKVSENFSVYSEDEIRDAYEQTHAIQSDLKMTREREKSLRQRRDYIERRLKSLEQMIEKGNTLVSKVSVISNYLNDDFKNISDLIEDANQKQSFGLQIIEAQEEERRRISREIHDGPAQMLANILLRADLVDRTFRERSRKEAMEEMKSMRQMVRSSLYEVRRIIYDLRPMALDDLGLLPTIRKYLSNVEDYHKISIELSERGEFTSLQSKYEVALFRLIQESVQNAMKHAKPSLVQVKIEIKSNQVTVVICDNGIGFDLEQKKDKSFGLIGMRERVEMLDGELKIDSKLGKGTTIYIKIPLTD</sequence>
<evidence type="ECO:0000256" key="15">
    <source>
        <dbReference type="PIRNR" id="PIRNR003169"/>
    </source>
</evidence>
<evidence type="ECO:0000256" key="9">
    <source>
        <dbReference type="ARBA" id="ARBA00022777"/>
    </source>
</evidence>
<evidence type="ECO:0000256" key="4">
    <source>
        <dbReference type="ARBA" id="ARBA00022485"/>
    </source>
</evidence>
<dbReference type="Pfam" id="PF02518">
    <property type="entry name" value="HATPase_c"/>
    <property type="match status" value="1"/>
</dbReference>
<keyword evidence="11" id="KW-0408">Iron</keyword>
<keyword evidence="5 15" id="KW-0963">Cytoplasm</keyword>
<evidence type="ECO:0000256" key="1">
    <source>
        <dbReference type="ARBA" id="ARBA00000085"/>
    </source>
</evidence>
<dbReference type="Pfam" id="PF05384">
    <property type="entry name" value="DegS"/>
    <property type="match status" value="1"/>
</dbReference>
<comment type="cofactor">
    <cofactor evidence="2">
        <name>[4Fe-4S] cluster</name>
        <dbReference type="ChEBI" id="CHEBI:49883"/>
    </cofactor>
</comment>
<keyword evidence="16" id="KW-0175">Coiled coil</keyword>
<evidence type="ECO:0000256" key="8">
    <source>
        <dbReference type="ARBA" id="ARBA00022741"/>
    </source>
</evidence>
<dbReference type="InterPro" id="IPR008595">
    <property type="entry name" value="DegS"/>
</dbReference>
<reference evidence="19" key="1">
    <citation type="submission" date="2016-09" db="EMBL/GenBank/DDBJ databases">
        <authorList>
            <person name="Varghese N."/>
            <person name="Submissions S."/>
        </authorList>
    </citation>
    <scope>NUCLEOTIDE SEQUENCE [LARGE SCALE GENOMIC DNA]</scope>
    <source>
        <strain evidence="19">S5</strain>
    </source>
</reference>
<dbReference type="InterPro" id="IPR005467">
    <property type="entry name" value="His_kinase_dom"/>
</dbReference>
<dbReference type="Gene3D" id="3.30.565.10">
    <property type="entry name" value="Histidine kinase-like ATPase, C-terminal domain"/>
    <property type="match status" value="1"/>
</dbReference>
<dbReference type="GO" id="GO:0004721">
    <property type="term" value="F:phosphoprotein phosphatase activity"/>
    <property type="evidence" value="ECO:0007669"/>
    <property type="project" value="UniProtKB-UniRule"/>
</dbReference>
<keyword evidence="13" id="KW-0411">Iron-sulfur</keyword>
<feature type="coiled-coil region" evidence="16">
    <location>
        <begin position="31"/>
        <end position="58"/>
    </location>
</feature>
<dbReference type="PANTHER" id="PTHR24421:SF55">
    <property type="entry name" value="SENSOR HISTIDINE KINASE YDFH"/>
    <property type="match status" value="1"/>
</dbReference>
<dbReference type="InterPro" id="IPR003594">
    <property type="entry name" value="HATPase_dom"/>
</dbReference>
<evidence type="ECO:0000256" key="6">
    <source>
        <dbReference type="ARBA" id="ARBA00022679"/>
    </source>
</evidence>
<accession>A0A1G6L3P1</accession>
<dbReference type="InterPro" id="IPR016381">
    <property type="entry name" value="Sig_transdc_His_kinase_DegS"/>
</dbReference>
<keyword evidence="9 15" id="KW-0418">Kinase</keyword>
<gene>
    <name evidence="18" type="ORF">SAMN05421734_10787</name>
</gene>
<feature type="domain" description="Histidine kinase" evidence="17">
    <location>
        <begin position="181"/>
        <end position="377"/>
    </location>
</feature>
<evidence type="ECO:0000256" key="13">
    <source>
        <dbReference type="ARBA" id="ARBA00023014"/>
    </source>
</evidence>
<keyword evidence="8 15" id="KW-0547">Nucleotide-binding</keyword>
<keyword evidence="6 15" id="KW-0808">Transferase</keyword>
<dbReference type="EC" id="3.1.3.-" evidence="15"/>
<dbReference type="GO" id="GO:0051539">
    <property type="term" value="F:4 iron, 4 sulfur cluster binding"/>
    <property type="evidence" value="ECO:0007669"/>
    <property type="project" value="UniProtKB-KW"/>
</dbReference>
<dbReference type="Gene3D" id="1.20.5.1930">
    <property type="match status" value="1"/>
</dbReference>
<dbReference type="Proteomes" id="UP000242949">
    <property type="component" value="Unassembled WGS sequence"/>
</dbReference>
<dbReference type="SMART" id="SM00387">
    <property type="entry name" value="HATPase_c"/>
    <property type="match status" value="1"/>
</dbReference>
<dbReference type="AlphaFoldDB" id="A0A1G6L3P1"/>
<dbReference type="InterPro" id="IPR004358">
    <property type="entry name" value="Sig_transdc_His_kin-like_C"/>
</dbReference>
<evidence type="ECO:0000256" key="12">
    <source>
        <dbReference type="ARBA" id="ARBA00023012"/>
    </source>
</evidence>
<dbReference type="InterPro" id="IPR036890">
    <property type="entry name" value="HATPase_C_sf"/>
</dbReference>
<keyword evidence="10 15" id="KW-0067">ATP-binding</keyword>
<dbReference type="GO" id="GO:0000155">
    <property type="term" value="F:phosphorelay sensor kinase activity"/>
    <property type="evidence" value="ECO:0007669"/>
    <property type="project" value="UniProtKB-UniRule"/>
</dbReference>
<dbReference type="PROSITE" id="PS50109">
    <property type="entry name" value="HIS_KIN"/>
    <property type="match status" value="1"/>
</dbReference>
<evidence type="ECO:0000256" key="3">
    <source>
        <dbReference type="ARBA" id="ARBA00004496"/>
    </source>
</evidence>
<dbReference type="RefSeq" id="WP_090796278.1">
    <property type="nucleotide sequence ID" value="NZ_FMYI01000007.1"/>
</dbReference>
<evidence type="ECO:0000256" key="2">
    <source>
        <dbReference type="ARBA" id="ARBA00001966"/>
    </source>
</evidence>
<dbReference type="GO" id="GO:0046983">
    <property type="term" value="F:protein dimerization activity"/>
    <property type="evidence" value="ECO:0007669"/>
    <property type="project" value="InterPro"/>
</dbReference>
<keyword evidence="12 15" id="KW-0902">Two-component regulatory system</keyword>
<dbReference type="SUPFAM" id="SSF55874">
    <property type="entry name" value="ATPase domain of HSP90 chaperone/DNA topoisomerase II/histidine kinase"/>
    <property type="match status" value="1"/>
</dbReference>
<comment type="subcellular location">
    <subcellularLocation>
        <location evidence="3 15">Cytoplasm</location>
    </subcellularLocation>
</comment>
<evidence type="ECO:0000256" key="10">
    <source>
        <dbReference type="ARBA" id="ARBA00022840"/>
    </source>
</evidence>
<dbReference type="InterPro" id="IPR011712">
    <property type="entry name" value="Sig_transdc_His_kin_sub3_dim/P"/>
</dbReference>
<dbReference type="STRING" id="1612202.SAMN05421734_10787"/>
<keyword evidence="15" id="KW-0904">Protein phosphatase</keyword>
<evidence type="ECO:0000259" key="17">
    <source>
        <dbReference type="PROSITE" id="PS50109"/>
    </source>
</evidence>
<dbReference type="GO" id="GO:0005524">
    <property type="term" value="F:ATP binding"/>
    <property type="evidence" value="ECO:0007669"/>
    <property type="project" value="UniProtKB-UniRule"/>
</dbReference>
<dbReference type="GO" id="GO:0016020">
    <property type="term" value="C:membrane"/>
    <property type="evidence" value="ECO:0007669"/>
    <property type="project" value="InterPro"/>
</dbReference>
<comment type="function">
    <text evidence="15">Member of the two-component regulatory system DegS/DegU, which plays an important role in the transition growth phase.</text>
</comment>
<dbReference type="GO" id="GO:0005737">
    <property type="term" value="C:cytoplasm"/>
    <property type="evidence" value="ECO:0007669"/>
    <property type="project" value="UniProtKB-SubCell"/>
</dbReference>
<evidence type="ECO:0000256" key="5">
    <source>
        <dbReference type="ARBA" id="ARBA00022490"/>
    </source>
</evidence>
<dbReference type="PANTHER" id="PTHR24421">
    <property type="entry name" value="NITRATE/NITRITE SENSOR PROTEIN NARX-RELATED"/>
    <property type="match status" value="1"/>
</dbReference>
<dbReference type="OrthoDB" id="9781904at2"/>
<comment type="catalytic activity">
    <reaction evidence="1 15">
        <text>ATP + protein L-histidine = ADP + protein N-phospho-L-histidine.</text>
        <dbReference type="EC" id="2.7.13.3"/>
    </reaction>
</comment>
<name>A0A1G6L3P1_9BACI</name>
<dbReference type="PRINTS" id="PR00344">
    <property type="entry name" value="BCTRLSENSOR"/>
</dbReference>
<proteinExistence type="predicted"/>
<evidence type="ECO:0000256" key="11">
    <source>
        <dbReference type="ARBA" id="ARBA00023004"/>
    </source>
</evidence>
<evidence type="ECO:0000313" key="18">
    <source>
        <dbReference type="EMBL" id="SDC37919.1"/>
    </source>
</evidence>
<evidence type="ECO:0000256" key="7">
    <source>
        <dbReference type="ARBA" id="ARBA00022723"/>
    </source>
</evidence>
<evidence type="ECO:0000256" key="16">
    <source>
        <dbReference type="SAM" id="Coils"/>
    </source>
</evidence>
<dbReference type="Pfam" id="PF07730">
    <property type="entry name" value="HisKA_3"/>
    <property type="match status" value="1"/>
</dbReference>